<name>A0AAV7KMM5_PLEWA</name>
<proteinExistence type="predicted"/>
<reference evidence="2" key="1">
    <citation type="journal article" date="2022" name="bioRxiv">
        <title>Sequencing and chromosome-scale assembly of the giantPleurodeles waltlgenome.</title>
        <authorList>
            <person name="Brown T."/>
            <person name="Elewa A."/>
            <person name="Iarovenko S."/>
            <person name="Subramanian E."/>
            <person name="Araus A.J."/>
            <person name="Petzold A."/>
            <person name="Susuki M."/>
            <person name="Suzuki K.-i.T."/>
            <person name="Hayashi T."/>
            <person name="Toyoda A."/>
            <person name="Oliveira C."/>
            <person name="Osipova E."/>
            <person name="Leigh N.D."/>
            <person name="Simon A."/>
            <person name="Yun M.H."/>
        </authorList>
    </citation>
    <scope>NUCLEOTIDE SEQUENCE</scope>
    <source>
        <strain evidence="2">20211129_DDA</strain>
        <tissue evidence="2">Liver</tissue>
    </source>
</reference>
<feature type="compositionally biased region" description="Basic and acidic residues" evidence="1">
    <location>
        <begin position="37"/>
        <end position="71"/>
    </location>
</feature>
<comment type="caution">
    <text evidence="2">The sequence shown here is derived from an EMBL/GenBank/DDBJ whole genome shotgun (WGS) entry which is preliminary data.</text>
</comment>
<protein>
    <submittedName>
        <fullName evidence="2">Uncharacterized protein</fullName>
    </submittedName>
</protein>
<feature type="compositionally biased region" description="Basic and acidic residues" evidence="1">
    <location>
        <begin position="87"/>
        <end position="118"/>
    </location>
</feature>
<evidence type="ECO:0000256" key="1">
    <source>
        <dbReference type="SAM" id="MobiDB-lite"/>
    </source>
</evidence>
<sequence>MLEESGEEGEGVHRAGVTEETRSKAEEKAKQILGCERAGERRRENTDKDREREKKEEEKVGDTARGTQRERRIARHLAAETSQARGESAEREQEKCKHTGRRGGERETRDEEMPRERH</sequence>
<keyword evidence="3" id="KW-1185">Reference proteome</keyword>
<evidence type="ECO:0000313" key="2">
    <source>
        <dbReference type="EMBL" id="KAJ1080461.1"/>
    </source>
</evidence>
<dbReference type="Proteomes" id="UP001066276">
    <property type="component" value="Chromosome 12"/>
</dbReference>
<feature type="compositionally biased region" description="Basic and acidic residues" evidence="1">
    <location>
        <begin position="10"/>
        <end position="30"/>
    </location>
</feature>
<gene>
    <name evidence="2" type="ORF">NDU88_000660</name>
</gene>
<accession>A0AAV7KMM5</accession>
<feature type="region of interest" description="Disordered" evidence="1">
    <location>
        <begin position="1"/>
        <end position="118"/>
    </location>
</feature>
<dbReference type="EMBL" id="JANPWB010000016">
    <property type="protein sequence ID" value="KAJ1080461.1"/>
    <property type="molecule type" value="Genomic_DNA"/>
</dbReference>
<dbReference type="AlphaFoldDB" id="A0AAV7KMM5"/>
<evidence type="ECO:0000313" key="3">
    <source>
        <dbReference type="Proteomes" id="UP001066276"/>
    </source>
</evidence>
<organism evidence="2 3">
    <name type="scientific">Pleurodeles waltl</name>
    <name type="common">Iberian ribbed newt</name>
    <dbReference type="NCBI Taxonomy" id="8319"/>
    <lineage>
        <taxon>Eukaryota</taxon>
        <taxon>Metazoa</taxon>
        <taxon>Chordata</taxon>
        <taxon>Craniata</taxon>
        <taxon>Vertebrata</taxon>
        <taxon>Euteleostomi</taxon>
        <taxon>Amphibia</taxon>
        <taxon>Batrachia</taxon>
        <taxon>Caudata</taxon>
        <taxon>Salamandroidea</taxon>
        <taxon>Salamandridae</taxon>
        <taxon>Pleurodelinae</taxon>
        <taxon>Pleurodeles</taxon>
    </lineage>
</organism>